<feature type="transmembrane region" description="Helical" evidence="8">
    <location>
        <begin position="315"/>
        <end position="339"/>
    </location>
</feature>
<dbReference type="InterPro" id="IPR051050">
    <property type="entry name" value="Lipid_II_flippase_MurJ/MviN"/>
</dbReference>
<dbReference type="InterPro" id="IPR004268">
    <property type="entry name" value="MurJ"/>
</dbReference>
<feature type="transmembrane region" description="Helical" evidence="8">
    <location>
        <begin position="278"/>
        <end position="303"/>
    </location>
</feature>
<keyword evidence="6 8" id="KW-1133">Transmembrane helix</keyword>
<name>A0A382FU19_9ZZZZ</name>
<feature type="transmembrane region" description="Helical" evidence="8">
    <location>
        <begin position="23"/>
        <end position="43"/>
    </location>
</feature>
<dbReference type="PANTHER" id="PTHR47019:SF1">
    <property type="entry name" value="LIPID II FLIPPASE MURJ"/>
    <property type="match status" value="1"/>
</dbReference>
<comment type="subcellular location">
    <subcellularLocation>
        <location evidence="1">Cell membrane</location>
        <topology evidence="1">Multi-pass membrane protein</topology>
    </subcellularLocation>
</comment>
<dbReference type="GO" id="GO:0009252">
    <property type="term" value="P:peptidoglycan biosynthetic process"/>
    <property type="evidence" value="ECO:0007669"/>
    <property type="project" value="UniProtKB-KW"/>
</dbReference>
<dbReference type="GO" id="GO:0015648">
    <property type="term" value="F:lipid-linked peptidoglycan transporter activity"/>
    <property type="evidence" value="ECO:0007669"/>
    <property type="project" value="TreeGrafter"/>
</dbReference>
<gene>
    <name evidence="9" type="ORF">METZ01_LOCUS218305</name>
</gene>
<evidence type="ECO:0000256" key="1">
    <source>
        <dbReference type="ARBA" id="ARBA00004651"/>
    </source>
</evidence>
<keyword evidence="5" id="KW-0573">Peptidoglycan synthesis</keyword>
<feature type="transmembrane region" description="Helical" evidence="8">
    <location>
        <begin position="108"/>
        <end position="129"/>
    </location>
</feature>
<evidence type="ECO:0000256" key="8">
    <source>
        <dbReference type="SAM" id="Phobius"/>
    </source>
</evidence>
<proteinExistence type="predicted"/>
<keyword evidence="3 8" id="KW-0812">Transmembrane</keyword>
<reference evidence="9" key="1">
    <citation type="submission" date="2018-05" db="EMBL/GenBank/DDBJ databases">
        <authorList>
            <person name="Lanie J.A."/>
            <person name="Ng W.-L."/>
            <person name="Kazmierczak K.M."/>
            <person name="Andrzejewski T.M."/>
            <person name="Davidsen T.M."/>
            <person name="Wayne K.J."/>
            <person name="Tettelin H."/>
            <person name="Glass J.I."/>
            <person name="Rusch D."/>
            <person name="Podicherti R."/>
            <person name="Tsui H.-C.T."/>
            <person name="Winkler M.E."/>
        </authorList>
    </citation>
    <scope>NUCLEOTIDE SEQUENCE</scope>
</reference>
<feature type="transmembrane region" description="Helical" evidence="8">
    <location>
        <begin position="71"/>
        <end position="96"/>
    </location>
</feature>
<sequence>APIILNIFLISVLLYGNILGDMLVYYLSYAVTIAGIAQFLFLYKYVKKFYLPQFSLKILIDEKVKKFFKKLLPSIFSSGVTQINILIGTIIASFQAGAVSYLYYADRIYQINLAIAGIAIGTVILPQLSKYIQNDENEKIITIQNKALELSLFLSIPAAVALLIASEQIISALFGYGSFDEQGVKNSAKALFYFALGLPAFSLIKVFSSFFFARHNTKLPFYISLVSVVLNIIISVIFFQKIGFIIIPIATTISSWFNSILLFIFLKKENLFKFNLIFFSRFIRIIFSVIIMGFFFNYLIIFFEANLAYGQSYKSAYLVGLVLIGLISYLLIAVLIKAFKISDINLKY</sequence>
<feature type="transmembrane region" description="Helical" evidence="8">
    <location>
        <begin position="245"/>
        <end position="266"/>
    </location>
</feature>
<dbReference type="AlphaFoldDB" id="A0A382FU19"/>
<dbReference type="Pfam" id="PF03023">
    <property type="entry name" value="MurJ"/>
    <property type="match status" value="1"/>
</dbReference>
<evidence type="ECO:0000256" key="5">
    <source>
        <dbReference type="ARBA" id="ARBA00022984"/>
    </source>
</evidence>
<keyword evidence="4" id="KW-0133">Cell shape</keyword>
<feature type="transmembrane region" description="Helical" evidence="8">
    <location>
        <begin position="219"/>
        <end position="239"/>
    </location>
</feature>
<feature type="transmembrane region" description="Helical" evidence="8">
    <location>
        <begin position="190"/>
        <end position="212"/>
    </location>
</feature>
<dbReference type="GO" id="GO:0034204">
    <property type="term" value="P:lipid translocation"/>
    <property type="evidence" value="ECO:0007669"/>
    <property type="project" value="TreeGrafter"/>
</dbReference>
<organism evidence="9">
    <name type="scientific">marine metagenome</name>
    <dbReference type="NCBI Taxonomy" id="408172"/>
    <lineage>
        <taxon>unclassified sequences</taxon>
        <taxon>metagenomes</taxon>
        <taxon>ecological metagenomes</taxon>
    </lineage>
</organism>
<evidence type="ECO:0000256" key="3">
    <source>
        <dbReference type="ARBA" id="ARBA00022692"/>
    </source>
</evidence>
<dbReference type="GO" id="GO:0008360">
    <property type="term" value="P:regulation of cell shape"/>
    <property type="evidence" value="ECO:0007669"/>
    <property type="project" value="UniProtKB-KW"/>
</dbReference>
<dbReference type="PRINTS" id="PR01806">
    <property type="entry name" value="VIRFACTRMVIN"/>
</dbReference>
<dbReference type="PANTHER" id="PTHR47019">
    <property type="entry name" value="LIPID II FLIPPASE MURJ"/>
    <property type="match status" value="1"/>
</dbReference>
<evidence type="ECO:0000313" key="9">
    <source>
        <dbReference type="EMBL" id="SVB65451.1"/>
    </source>
</evidence>
<evidence type="ECO:0000256" key="6">
    <source>
        <dbReference type="ARBA" id="ARBA00022989"/>
    </source>
</evidence>
<accession>A0A382FU19</accession>
<evidence type="ECO:0008006" key="10">
    <source>
        <dbReference type="Google" id="ProtNLM"/>
    </source>
</evidence>
<feature type="transmembrane region" description="Helical" evidence="8">
    <location>
        <begin position="150"/>
        <end position="170"/>
    </location>
</feature>
<evidence type="ECO:0000256" key="7">
    <source>
        <dbReference type="ARBA" id="ARBA00023136"/>
    </source>
</evidence>
<feature type="non-terminal residue" evidence="9">
    <location>
        <position position="1"/>
    </location>
</feature>
<keyword evidence="7 8" id="KW-0472">Membrane</keyword>
<evidence type="ECO:0000256" key="2">
    <source>
        <dbReference type="ARBA" id="ARBA00022475"/>
    </source>
</evidence>
<keyword evidence="2" id="KW-1003">Cell membrane</keyword>
<protein>
    <recommendedName>
        <fullName evidence="10">Polysaccharide biosynthesis protein C-terminal domain-containing protein</fullName>
    </recommendedName>
</protein>
<evidence type="ECO:0000256" key="4">
    <source>
        <dbReference type="ARBA" id="ARBA00022960"/>
    </source>
</evidence>
<dbReference type="EMBL" id="UINC01051368">
    <property type="protein sequence ID" value="SVB65451.1"/>
    <property type="molecule type" value="Genomic_DNA"/>
</dbReference>
<dbReference type="GO" id="GO:0005886">
    <property type="term" value="C:plasma membrane"/>
    <property type="evidence" value="ECO:0007669"/>
    <property type="project" value="UniProtKB-SubCell"/>
</dbReference>